<keyword evidence="3" id="KW-1185">Reference proteome</keyword>
<comment type="caution">
    <text evidence="2">The sequence shown here is derived from an EMBL/GenBank/DDBJ whole genome shotgun (WGS) entry which is preliminary data.</text>
</comment>
<accession>A0A1X0NPE3</accession>
<dbReference type="PANTHER" id="PTHR24114:SF2">
    <property type="entry name" value="F-BOX DOMAIN-CONTAINING PROTEIN-RELATED"/>
    <property type="match status" value="1"/>
</dbReference>
<evidence type="ECO:0000256" key="1">
    <source>
        <dbReference type="SAM" id="MobiDB-lite"/>
    </source>
</evidence>
<dbReference type="InterPro" id="IPR001611">
    <property type="entry name" value="Leu-rich_rpt"/>
</dbReference>
<protein>
    <submittedName>
        <fullName evidence="2">Leucine rich repeat containing 45</fullName>
    </submittedName>
</protein>
<dbReference type="AlphaFoldDB" id="A0A1X0NPE3"/>
<dbReference type="Gene3D" id="3.80.10.10">
    <property type="entry name" value="Ribonuclease Inhibitor"/>
    <property type="match status" value="1"/>
</dbReference>
<feature type="region of interest" description="Disordered" evidence="1">
    <location>
        <begin position="1"/>
        <end position="21"/>
    </location>
</feature>
<sequence>MSEVMTTSGAEKNSPCTTSKENCSDKILELFLRIYALKCKESAIEMNPRVLQAAVEMQKSTVPIKNRTTHEGVSLNHSDKIEVSYTLTGMSLGVSGIKALIAALIALPITILDLSGCYLGDSGFAALADAVSTSSSSLLLRSLNLSAVGATDAGPLANLVTSSQQLQVLDLSCNKLGTRSAGLAVLCGAMQYHTALREVFLSDNFINGGCDTTMRAIAEWLVCSGRTGVLLHIDLRFNTLGFSRDLAASAGVVRMTRCVYGTHPLVDGLMFNNILEYLDLEGNAFPEDVLDVIDAKLAVNRRSKESIRRELKVSIAA</sequence>
<dbReference type="EMBL" id="NBCO01000028">
    <property type="protein sequence ID" value="ORC86398.1"/>
    <property type="molecule type" value="Genomic_DNA"/>
</dbReference>
<proteinExistence type="predicted"/>
<dbReference type="Pfam" id="PF13516">
    <property type="entry name" value="LRR_6"/>
    <property type="match status" value="2"/>
</dbReference>
<evidence type="ECO:0000313" key="2">
    <source>
        <dbReference type="EMBL" id="ORC86398.1"/>
    </source>
</evidence>
<dbReference type="InterPro" id="IPR052394">
    <property type="entry name" value="LRR-containing"/>
</dbReference>
<dbReference type="SUPFAM" id="SSF52047">
    <property type="entry name" value="RNI-like"/>
    <property type="match status" value="1"/>
</dbReference>
<dbReference type="VEuPathDB" id="TriTrypDB:TM35_000281140"/>
<evidence type="ECO:0000313" key="3">
    <source>
        <dbReference type="Proteomes" id="UP000192257"/>
    </source>
</evidence>
<organism evidence="2 3">
    <name type="scientific">Trypanosoma theileri</name>
    <dbReference type="NCBI Taxonomy" id="67003"/>
    <lineage>
        <taxon>Eukaryota</taxon>
        <taxon>Discoba</taxon>
        <taxon>Euglenozoa</taxon>
        <taxon>Kinetoplastea</taxon>
        <taxon>Metakinetoplastina</taxon>
        <taxon>Trypanosomatida</taxon>
        <taxon>Trypanosomatidae</taxon>
        <taxon>Trypanosoma</taxon>
    </lineage>
</organism>
<dbReference type="RefSeq" id="XP_028880464.1">
    <property type="nucleotide sequence ID" value="XM_029028145.1"/>
</dbReference>
<dbReference type="OrthoDB" id="120976at2759"/>
<dbReference type="PANTHER" id="PTHR24114">
    <property type="entry name" value="LEUCINE RICH REPEAT FAMILY PROTEIN"/>
    <property type="match status" value="1"/>
</dbReference>
<name>A0A1X0NPE3_9TRYP</name>
<dbReference type="GeneID" id="39987925"/>
<gene>
    <name evidence="2" type="ORF">TM35_000281140</name>
</gene>
<dbReference type="Proteomes" id="UP000192257">
    <property type="component" value="Unassembled WGS sequence"/>
</dbReference>
<dbReference type="InterPro" id="IPR032675">
    <property type="entry name" value="LRR_dom_sf"/>
</dbReference>
<reference evidence="2 3" key="1">
    <citation type="submission" date="2017-03" db="EMBL/GenBank/DDBJ databases">
        <title>An alternative strategy for trypanosome survival in the mammalian bloodstream revealed through genome and transcriptome analysis of the ubiquitous bovine parasite Trypanosoma (Megatrypanum) theileri.</title>
        <authorList>
            <person name="Kelly S."/>
            <person name="Ivens A."/>
            <person name="Mott A."/>
            <person name="O'Neill E."/>
            <person name="Emms D."/>
            <person name="Macleod O."/>
            <person name="Voorheis P."/>
            <person name="Matthews J."/>
            <person name="Matthews K."/>
            <person name="Carrington M."/>
        </authorList>
    </citation>
    <scope>NUCLEOTIDE SEQUENCE [LARGE SCALE GENOMIC DNA]</scope>
    <source>
        <strain evidence="2">Edinburgh</strain>
    </source>
</reference>